<keyword evidence="4" id="KW-1185">Reference proteome</keyword>
<keyword evidence="2" id="KW-0472">Membrane</keyword>
<dbReference type="Proteomes" id="UP001058860">
    <property type="component" value="Chromosome"/>
</dbReference>
<keyword evidence="2" id="KW-0812">Transmembrane</keyword>
<reference evidence="4" key="1">
    <citation type="submission" date="2021-11" db="EMBL/GenBank/DDBJ databases">
        <title>Cultivation dependent microbiological survey of springs from the worlds oldest radium mine currently devoted to the extraction of radon-saturated water.</title>
        <authorList>
            <person name="Kapinusova G."/>
            <person name="Smrhova T."/>
            <person name="Strejcek M."/>
            <person name="Suman J."/>
            <person name="Jani K."/>
            <person name="Pajer P."/>
            <person name="Uhlik O."/>
        </authorList>
    </citation>
    <scope>NUCLEOTIDE SEQUENCE [LARGE SCALE GENOMIC DNA]</scope>
    <source>
        <strain evidence="4">J379</strain>
    </source>
</reference>
<evidence type="ECO:0000256" key="1">
    <source>
        <dbReference type="SAM" id="MobiDB-lite"/>
    </source>
</evidence>
<accession>A0ABY5PJ31</accession>
<protein>
    <recommendedName>
        <fullName evidence="5">CARDB domain-containing protein</fullName>
    </recommendedName>
</protein>
<evidence type="ECO:0000313" key="3">
    <source>
        <dbReference type="EMBL" id="UUY04693.1"/>
    </source>
</evidence>
<evidence type="ECO:0000313" key="4">
    <source>
        <dbReference type="Proteomes" id="UP001058860"/>
    </source>
</evidence>
<evidence type="ECO:0000256" key="2">
    <source>
        <dbReference type="SAM" id="Phobius"/>
    </source>
</evidence>
<dbReference type="RefSeq" id="WP_353865171.1">
    <property type="nucleotide sequence ID" value="NZ_CP088295.1"/>
</dbReference>
<feature type="transmembrane region" description="Helical" evidence="2">
    <location>
        <begin position="40"/>
        <end position="61"/>
    </location>
</feature>
<keyword evidence="2" id="KW-1133">Transmembrane helix</keyword>
<evidence type="ECO:0008006" key="5">
    <source>
        <dbReference type="Google" id="ProtNLM"/>
    </source>
</evidence>
<gene>
    <name evidence="3" type="ORF">LRS13_03955</name>
</gene>
<sequence length="373" mass="39770">MSFFDEGDEPRTQQTRARRPAPGSGGGGMPDHQQLLVRRAVAAGIGLLVLLLLFFGVRGCLDSRKENALKDYNRDVTGLAQESGETSKAFFETLVQSDLSPVDQQTELNSLRAQAEKQVQSARDLSVPGEMEAAQANLLLSLQFREEAISRVAQKVPTARGSERAAAEEATSQISGQMEKLLASDIVWSQRVVPFVGEALSDQEIDQRVTDSRVVTSLSWLNPSTVADRIGGAAGESTNEDANAEDQDIAPGLHGHGIVSTTVGDVTLQPGGTANRVPASGNPTFNVKFANQGENNEQNVRVRVTVKPQTGKSISATKTVDQTTAGAEAEVAVPLGQAPPIGTPATITVEVLKVPGEEKVDNNKQEYTALFTR</sequence>
<dbReference type="EMBL" id="CP088295">
    <property type="protein sequence ID" value="UUY04693.1"/>
    <property type="molecule type" value="Genomic_DNA"/>
</dbReference>
<name>A0ABY5PJ31_9ACTN</name>
<organism evidence="3 4">
    <name type="scientific">Svornostia abyssi</name>
    <dbReference type="NCBI Taxonomy" id="2898438"/>
    <lineage>
        <taxon>Bacteria</taxon>
        <taxon>Bacillati</taxon>
        <taxon>Actinomycetota</taxon>
        <taxon>Thermoleophilia</taxon>
        <taxon>Solirubrobacterales</taxon>
        <taxon>Baekduiaceae</taxon>
        <taxon>Svornostia</taxon>
    </lineage>
</organism>
<proteinExistence type="predicted"/>
<feature type="region of interest" description="Disordered" evidence="1">
    <location>
        <begin position="1"/>
        <end position="31"/>
    </location>
</feature>